<dbReference type="Gene3D" id="3.90.550.10">
    <property type="entry name" value="Spore Coat Polysaccharide Biosynthesis Protein SpsA, Chain A"/>
    <property type="match status" value="1"/>
</dbReference>
<sequence length="824" mass="89915">MAEAQPVALLDDHVTLAGAGAELSLPHTAMRNRSVAARRVLARAAAGTRGTLEELIEAARTGDTRRLKRFRRRVDPALFAGLAQTIAMQDELPGDREDALALYALLRTALGARAVPPAHQALHAQLAYAWQGPTQARDLLAAYRRIPQPARETLEIDLANPYAGGSVAEETWLGRFGRLFPAPVPALMAAPERLPFDRLTTTAPAAAPAFVAEADQRVTVVVTAYRPGVGLITAVRSVAEQTWRNLEIVVVDDASPPEYDAVLAEAEALDDRVRVLRLAENSGTYAARNAGVEAAHGDFVTFQDSDDWSHPRRVELQIQPMLKRAEVVATTSEGISVTDQLVMTRPGIRRGRVNVSSLLFRRTAVTERIGWFDTVRKAADSEFMERIETAFGPGSVRRVAKPLALIRLSEGSLSRAEIRAYWMHPARTAYMSAYRCWHASGAPLRREPGVRERPFVAPPHLTGGSAAPGWDVVIAADWRFLTGTQRAALAEVRALRQAGLSVAIMHLESLRSVNRQRRLLSPGVQQLINTGQVTQVLESDRIEAGLLIVRQPEVLQFAPEGGCGLRPRRVMVVADRAPARQDGSDRRYTVDAATEAVRRLFGVEPLWCPQDAGIRQALPEGAELTDFDLPAVVEQQDVRRPLPDPAGPPVIGADLCDSGEWPGDLATALAVPRRCRGADVRLRLPENPLRPGTLPVSWLVYEPGDLDPRTFAAQIDFYLHFPSEQTPELLSRAALEAAATGCVVLVPERLKDAYGHLAVACDPAAVPRVIRRFQTEPRRYAEQSRRARAAIARDHRPGEFADRIGALARPPAGTPSQRVPAAGA</sequence>
<dbReference type="GO" id="GO:0016740">
    <property type="term" value="F:transferase activity"/>
    <property type="evidence" value="ECO:0007669"/>
    <property type="project" value="UniProtKB-KW"/>
</dbReference>
<dbReference type="Proteomes" id="UP000249341">
    <property type="component" value="Unassembled WGS sequence"/>
</dbReference>
<protein>
    <submittedName>
        <fullName evidence="3">Glycosyl transferase family 2</fullName>
    </submittedName>
</protein>
<name>A0A327Z015_9ACTN</name>
<dbReference type="PANTHER" id="PTHR43685:SF2">
    <property type="entry name" value="GLYCOSYLTRANSFERASE 2-LIKE DOMAIN-CONTAINING PROTEIN"/>
    <property type="match status" value="1"/>
</dbReference>
<dbReference type="RefSeq" id="WP_111654233.1">
    <property type="nucleotide sequence ID" value="NZ_JACHWI010000002.1"/>
</dbReference>
<dbReference type="CDD" id="cd00761">
    <property type="entry name" value="Glyco_tranf_GTA_type"/>
    <property type="match status" value="1"/>
</dbReference>
<evidence type="ECO:0000313" key="3">
    <source>
        <dbReference type="EMBL" id="RAK26855.1"/>
    </source>
</evidence>
<keyword evidence="3" id="KW-0808">Transferase</keyword>
<keyword evidence="4" id="KW-1185">Reference proteome</keyword>
<dbReference type="PANTHER" id="PTHR43685">
    <property type="entry name" value="GLYCOSYLTRANSFERASE"/>
    <property type="match status" value="1"/>
</dbReference>
<dbReference type="InterPro" id="IPR001173">
    <property type="entry name" value="Glyco_trans_2-like"/>
</dbReference>
<evidence type="ECO:0000259" key="2">
    <source>
        <dbReference type="Pfam" id="PF00535"/>
    </source>
</evidence>
<dbReference type="Pfam" id="PF00535">
    <property type="entry name" value="Glycos_transf_2"/>
    <property type="match status" value="1"/>
</dbReference>
<gene>
    <name evidence="3" type="ORF">B0I29_1259</name>
</gene>
<dbReference type="EMBL" id="QLMJ01000025">
    <property type="protein sequence ID" value="RAK26855.1"/>
    <property type="molecule type" value="Genomic_DNA"/>
</dbReference>
<evidence type="ECO:0000313" key="4">
    <source>
        <dbReference type="Proteomes" id="UP000249341"/>
    </source>
</evidence>
<reference evidence="3 4" key="1">
    <citation type="submission" date="2018-06" db="EMBL/GenBank/DDBJ databases">
        <title>Genomic Encyclopedia of Type Strains, Phase III (KMG-III): the genomes of soil and plant-associated and newly described type strains.</title>
        <authorList>
            <person name="Whitman W."/>
        </authorList>
    </citation>
    <scope>NUCLEOTIDE SEQUENCE [LARGE SCALE GENOMIC DNA]</scope>
    <source>
        <strain evidence="3 4">CGMCC 4.7090</strain>
    </source>
</reference>
<feature type="domain" description="Glycosyltransferase 2-like" evidence="2">
    <location>
        <begin position="219"/>
        <end position="338"/>
    </location>
</feature>
<dbReference type="AlphaFoldDB" id="A0A327Z015"/>
<dbReference type="InterPro" id="IPR050834">
    <property type="entry name" value="Glycosyltransf_2"/>
</dbReference>
<dbReference type="OrthoDB" id="8549922at2"/>
<proteinExistence type="predicted"/>
<evidence type="ECO:0000256" key="1">
    <source>
        <dbReference type="SAM" id="MobiDB-lite"/>
    </source>
</evidence>
<feature type="region of interest" description="Disordered" evidence="1">
    <location>
        <begin position="805"/>
        <end position="824"/>
    </location>
</feature>
<dbReference type="SUPFAM" id="SSF53448">
    <property type="entry name" value="Nucleotide-diphospho-sugar transferases"/>
    <property type="match status" value="1"/>
</dbReference>
<organism evidence="3 4">
    <name type="scientific">Actinoplanes lutulentus</name>
    <dbReference type="NCBI Taxonomy" id="1287878"/>
    <lineage>
        <taxon>Bacteria</taxon>
        <taxon>Bacillati</taxon>
        <taxon>Actinomycetota</taxon>
        <taxon>Actinomycetes</taxon>
        <taxon>Micromonosporales</taxon>
        <taxon>Micromonosporaceae</taxon>
        <taxon>Actinoplanes</taxon>
    </lineage>
</organism>
<accession>A0A327Z015</accession>
<dbReference type="InterPro" id="IPR029044">
    <property type="entry name" value="Nucleotide-diphossugar_trans"/>
</dbReference>
<comment type="caution">
    <text evidence="3">The sequence shown here is derived from an EMBL/GenBank/DDBJ whole genome shotgun (WGS) entry which is preliminary data.</text>
</comment>